<comment type="caution">
    <text evidence="6">The sequence shown here is derived from an EMBL/GenBank/DDBJ whole genome shotgun (WGS) entry which is preliminary data.</text>
</comment>
<keyword evidence="7" id="KW-1185">Reference proteome</keyword>
<protein>
    <recommendedName>
        <fullName evidence="5">Receptor ligand binding region domain-containing protein</fullName>
    </recommendedName>
</protein>
<evidence type="ECO:0000256" key="3">
    <source>
        <dbReference type="ARBA" id="ARBA00022989"/>
    </source>
</evidence>
<proteinExistence type="predicted"/>
<dbReference type="Proteomes" id="UP001303046">
    <property type="component" value="Unassembled WGS sequence"/>
</dbReference>
<dbReference type="InterPro" id="IPR001828">
    <property type="entry name" value="ANF_lig-bd_rcpt"/>
</dbReference>
<name>A0ABR1CI44_NECAM</name>
<gene>
    <name evidence="6" type="primary">Necator_chrII.g7765</name>
    <name evidence="6" type="ORF">RB195_019971</name>
</gene>
<dbReference type="InterPro" id="IPR028082">
    <property type="entry name" value="Peripla_BP_I"/>
</dbReference>
<comment type="subcellular location">
    <subcellularLocation>
        <location evidence="1">Membrane</location>
    </subcellularLocation>
</comment>
<accession>A0ABR1CI44</accession>
<dbReference type="Pfam" id="PF01094">
    <property type="entry name" value="ANF_receptor"/>
    <property type="match status" value="1"/>
</dbReference>
<evidence type="ECO:0000259" key="5">
    <source>
        <dbReference type="Pfam" id="PF01094"/>
    </source>
</evidence>
<evidence type="ECO:0000313" key="7">
    <source>
        <dbReference type="Proteomes" id="UP001303046"/>
    </source>
</evidence>
<evidence type="ECO:0000256" key="2">
    <source>
        <dbReference type="ARBA" id="ARBA00022692"/>
    </source>
</evidence>
<sequence>MTQERNLMIGMLGEFSENVKEDEFPCKPVKDDVNEGWIDGRSVTDAMWTLCIWTLILRNVYAAVFNIGTTATKGSLAYENVRYGVERWNSANSAHTEVSLNIIATELYFAGFEERRIKWQIRLTLTPDKRQPERTRGVDAIDIEHQRHFRAPSAKREKEELAQTGVCDVMQHSVVAVLIPTSEERLDEMLMKSMCHHFRIPCLTIKMGNPIEFASDFVTSIGPSRGLGAYATSEFVESLRWTSFLLAYQHESDLEELAPLIVDRRSPHHGGQRASIQLRRLPNNTDSYEPFLKYVRNSLRQTNIVIHSSNITTLYALLQQAKSINMTESPFSYIFTNTDLSLLEDFLNNVYGTFHCNITGLQLVKNDPMMKTTLALTAEAVWVIGAALHRMTELKVLPRPAALLCDARDSWADGTKMNDAIRRLRGRQQLTGDIHFDPSGEREDLVYYGIGRINSQFVKSKKMLDARQNDNILSSIEITLISIETKR</sequence>
<dbReference type="SUPFAM" id="SSF53822">
    <property type="entry name" value="Periplasmic binding protein-like I"/>
    <property type="match status" value="1"/>
</dbReference>
<keyword evidence="4" id="KW-0472">Membrane</keyword>
<organism evidence="6 7">
    <name type="scientific">Necator americanus</name>
    <name type="common">Human hookworm</name>
    <dbReference type="NCBI Taxonomy" id="51031"/>
    <lineage>
        <taxon>Eukaryota</taxon>
        <taxon>Metazoa</taxon>
        <taxon>Ecdysozoa</taxon>
        <taxon>Nematoda</taxon>
        <taxon>Chromadorea</taxon>
        <taxon>Rhabditida</taxon>
        <taxon>Rhabditina</taxon>
        <taxon>Rhabditomorpha</taxon>
        <taxon>Strongyloidea</taxon>
        <taxon>Ancylostomatidae</taxon>
        <taxon>Bunostominae</taxon>
        <taxon>Necator</taxon>
    </lineage>
</organism>
<reference evidence="6 7" key="1">
    <citation type="submission" date="2023-08" db="EMBL/GenBank/DDBJ databases">
        <title>A Necator americanus chromosomal reference genome.</title>
        <authorList>
            <person name="Ilik V."/>
            <person name="Petrzelkova K.J."/>
            <person name="Pardy F."/>
            <person name="Fuh T."/>
            <person name="Niatou-Singa F.S."/>
            <person name="Gouil Q."/>
            <person name="Baker L."/>
            <person name="Ritchie M.E."/>
            <person name="Jex A.R."/>
            <person name="Gazzola D."/>
            <person name="Li H."/>
            <person name="Toshio Fujiwara R."/>
            <person name="Zhan B."/>
            <person name="Aroian R.V."/>
            <person name="Pafco B."/>
            <person name="Schwarz E.M."/>
        </authorList>
    </citation>
    <scope>NUCLEOTIDE SEQUENCE [LARGE SCALE GENOMIC DNA]</scope>
    <source>
        <strain evidence="6 7">Aroian</strain>
        <tissue evidence="6">Whole animal</tissue>
    </source>
</reference>
<keyword evidence="3" id="KW-1133">Transmembrane helix</keyword>
<evidence type="ECO:0000256" key="1">
    <source>
        <dbReference type="ARBA" id="ARBA00004370"/>
    </source>
</evidence>
<feature type="domain" description="Receptor ligand binding region" evidence="5">
    <location>
        <begin position="159"/>
        <end position="447"/>
    </location>
</feature>
<evidence type="ECO:0000313" key="6">
    <source>
        <dbReference type="EMBL" id="KAK6737585.1"/>
    </source>
</evidence>
<keyword evidence="2" id="KW-0812">Transmembrane</keyword>
<dbReference type="Gene3D" id="3.40.50.2300">
    <property type="match status" value="3"/>
</dbReference>
<evidence type="ECO:0000256" key="4">
    <source>
        <dbReference type="ARBA" id="ARBA00023136"/>
    </source>
</evidence>
<dbReference type="EMBL" id="JAVFWL010000002">
    <property type="protein sequence ID" value="KAK6737585.1"/>
    <property type="molecule type" value="Genomic_DNA"/>
</dbReference>